<dbReference type="InterPro" id="IPR035906">
    <property type="entry name" value="MetI-like_sf"/>
</dbReference>
<evidence type="ECO:0000256" key="4">
    <source>
        <dbReference type="ARBA" id="ARBA00022692"/>
    </source>
</evidence>
<dbReference type="SUPFAM" id="SSF161098">
    <property type="entry name" value="MetI-like"/>
    <property type="match status" value="1"/>
</dbReference>
<dbReference type="Proteomes" id="UP000198935">
    <property type="component" value="Unassembled WGS sequence"/>
</dbReference>
<feature type="domain" description="ABC transmembrane type-1" evidence="8">
    <location>
        <begin position="99"/>
        <end position="322"/>
    </location>
</feature>
<feature type="transmembrane region" description="Helical" evidence="7">
    <location>
        <begin position="98"/>
        <end position="122"/>
    </location>
</feature>
<proteinExistence type="inferred from homology"/>
<keyword evidence="10" id="KW-1185">Reference proteome</keyword>
<name>A0A1H3P370_9BACI</name>
<evidence type="ECO:0000259" key="8">
    <source>
        <dbReference type="PROSITE" id="PS50928"/>
    </source>
</evidence>
<comment type="subcellular location">
    <subcellularLocation>
        <location evidence="1 7">Cell membrane</location>
        <topology evidence="1 7">Multi-pass membrane protein</topology>
    </subcellularLocation>
</comment>
<dbReference type="GO" id="GO:0055085">
    <property type="term" value="P:transmembrane transport"/>
    <property type="evidence" value="ECO:0007669"/>
    <property type="project" value="InterPro"/>
</dbReference>
<dbReference type="EMBL" id="FNPI01000004">
    <property type="protein sequence ID" value="SDY95423.1"/>
    <property type="molecule type" value="Genomic_DNA"/>
</dbReference>
<gene>
    <name evidence="9" type="ORF">SAMN05421736_104309</name>
</gene>
<evidence type="ECO:0000256" key="6">
    <source>
        <dbReference type="ARBA" id="ARBA00023136"/>
    </source>
</evidence>
<dbReference type="InterPro" id="IPR000515">
    <property type="entry name" value="MetI-like"/>
</dbReference>
<keyword evidence="3" id="KW-1003">Cell membrane</keyword>
<dbReference type="Pfam" id="PF00528">
    <property type="entry name" value="BPD_transp_1"/>
    <property type="match status" value="1"/>
</dbReference>
<keyword evidence="5 7" id="KW-1133">Transmembrane helix</keyword>
<evidence type="ECO:0000313" key="9">
    <source>
        <dbReference type="EMBL" id="SDY95423.1"/>
    </source>
</evidence>
<feature type="transmembrane region" description="Helical" evidence="7">
    <location>
        <begin position="182"/>
        <end position="204"/>
    </location>
</feature>
<dbReference type="STRING" id="1503961.SAMN05421736_104309"/>
<accession>A0A1H3P370</accession>
<feature type="transmembrane region" description="Helical" evidence="7">
    <location>
        <begin position="37"/>
        <end position="56"/>
    </location>
</feature>
<keyword evidence="6 7" id="KW-0472">Membrane</keyword>
<protein>
    <submittedName>
        <fullName evidence="9">Multiple sugar transport system permease protein</fullName>
    </submittedName>
</protein>
<sequence>MAVSADNAVHRHKTVPEMKRGKKKHLTLDKLKSSTWIIVRTVLIIGLSYIILYPILLKISIAFKHKTDIYDPTVMLIPRNVTLENFQYVMETMNYFKVVWNSFVLSGSTMLLTTAACALAGYGFARFTFKGRNVLFALVILTILVPPQTIMVPTYINYRDFDFFGIIGLFNNGSGINLIGSYWPFMISSVTGMGVKAGLFIFIFRQFFKGFPKEIEEAALVDGAGVFKTFFRIMLPNAVPAIITVMLFSFVWQWNDVFFTTMFLDNASVMSTQLQTVGATIAHKLSTSVGGGVGAVDPFYVSMLVNTSILLAILPLIILYLFVQRHFVESVERTGIVG</sequence>
<evidence type="ECO:0000313" key="10">
    <source>
        <dbReference type="Proteomes" id="UP000198935"/>
    </source>
</evidence>
<dbReference type="AlphaFoldDB" id="A0A1H3P370"/>
<feature type="transmembrane region" description="Helical" evidence="7">
    <location>
        <begin position="299"/>
        <end position="323"/>
    </location>
</feature>
<keyword evidence="9" id="KW-0762">Sugar transport</keyword>
<evidence type="ECO:0000256" key="2">
    <source>
        <dbReference type="ARBA" id="ARBA00022448"/>
    </source>
</evidence>
<evidence type="ECO:0000256" key="7">
    <source>
        <dbReference type="RuleBase" id="RU363032"/>
    </source>
</evidence>
<dbReference type="PROSITE" id="PS50928">
    <property type="entry name" value="ABC_TM1"/>
    <property type="match status" value="1"/>
</dbReference>
<organism evidence="9 10">
    <name type="scientific">Evansella caseinilytica</name>
    <dbReference type="NCBI Taxonomy" id="1503961"/>
    <lineage>
        <taxon>Bacteria</taxon>
        <taxon>Bacillati</taxon>
        <taxon>Bacillota</taxon>
        <taxon>Bacilli</taxon>
        <taxon>Bacillales</taxon>
        <taxon>Bacillaceae</taxon>
        <taxon>Evansella</taxon>
    </lineage>
</organism>
<evidence type="ECO:0000256" key="3">
    <source>
        <dbReference type="ARBA" id="ARBA00022475"/>
    </source>
</evidence>
<feature type="transmembrane region" description="Helical" evidence="7">
    <location>
        <begin position="234"/>
        <end position="254"/>
    </location>
</feature>
<feature type="transmembrane region" description="Helical" evidence="7">
    <location>
        <begin position="134"/>
        <end position="156"/>
    </location>
</feature>
<keyword evidence="4 7" id="KW-0812">Transmembrane</keyword>
<dbReference type="PANTHER" id="PTHR43744:SF8">
    <property type="entry name" value="SN-GLYCEROL-3-PHOSPHATE TRANSPORT SYSTEM PERMEASE PROTEIN UGPE"/>
    <property type="match status" value="1"/>
</dbReference>
<dbReference type="Gene3D" id="1.10.3720.10">
    <property type="entry name" value="MetI-like"/>
    <property type="match status" value="1"/>
</dbReference>
<keyword evidence="2 7" id="KW-0813">Transport</keyword>
<dbReference type="GO" id="GO:0005886">
    <property type="term" value="C:plasma membrane"/>
    <property type="evidence" value="ECO:0007669"/>
    <property type="project" value="UniProtKB-SubCell"/>
</dbReference>
<dbReference type="PANTHER" id="PTHR43744">
    <property type="entry name" value="ABC TRANSPORTER PERMEASE PROTEIN MG189-RELATED-RELATED"/>
    <property type="match status" value="1"/>
</dbReference>
<evidence type="ECO:0000256" key="5">
    <source>
        <dbReference type="ARBA" id="ARBA00022989"/>
    </source>
</evidence>
<evidence type="ECO:0000256" key="1">
    <source>
        <dbReference type="ARBA" id="ARBA00004651"/>
    </source>
</evidence>
<dbReference type="CDD" id="cd06261">
    <property type="entry name" value="TM_PBP2"/>
    <property type="match status" value="1"/>
</dbReference>
<comment type="similarity">
    <text evidence="7">Belongs to the binding-protein-dependent transport system permease family.</text>
</comment>
<reference evidence="10" key="1">
    <citation type="submission" date="2016-10" db="EMBL/GenBank/DDBJ databases">
        <authorList>
            <person name="Varghese N."/>
            <person name="Submissions S."/>
        </authorList>
    </citation>
    <scope>NUCLEOTIDE SEQUENCE [LARGE SCALE GENOMIC DNA]</scope>
    <source>
        <strain evidence="10">SP</strain>
    </source>
</reference>